<dbReference type="InterPro" id="IPR036689">
    <property type="entry name" value="ESAT-6-like_sf"/>
</dbReference>
<evidence type="ECO:0000313" key="3">
    <source>
        <dbReference type="Proteomes" id="UP000323664"/>
    </source>
</evidence>
<dbReference type="Pfam" id="PF06013">
    <property type="entry name" value="WXG100"/>
    <property type="match status" value="1"/>
</dbReference>
<dbReference type="SUPFAM" id="SSF140453">
    <property type="entry name" value="EsxAB dimer-like"/>
    <property type="match status" value="1"/>
</dbReference>
<evidence type="ECO:0000313" key="2">
    <source>
        <dbReference type="EMBL" id="KAA8783072.1"/>
    </source>
</evidence>
<feature type="region of interest" description="Disordered" evidence="1">
    <location>
        <begin position="220"/>
        <end position="248"/>
    </location>
</feature>
<feature type="compositionally biased region" description="Basic and acidic residues" evidence="1">
    <location>
        <begin position="231"/>
        <end position="246"/>
    </location>
</feature>
<dbReference type="Gene3D" id="1.10.287.850">
    <property type="entry name" value="HP0062-like domain"/>
    <property type="match status" value="1"/>
</dbReference>
<dbReference type="AlphaFoldDB" id="A0A5M9WNA3"/>
<proteinExistence type="predicted"/>
<dbReference type="InterPro" id="IPR010310">
    <property type="entry name" value="T7SS_ESAT-6-like"/>
</dbReference>
<protein>
    <submittedName>
        <fullName evidence="2">WXG100 family type VII secretion target</fullName>
    </submittedName>
</protein>
<dbReference type="EMBL" id="RIAS01000002">
    <property type="protein sequence ID" value="KAA8783072.1"/>
    <property type="molecule type" value="Genomic_DNA"/>
</dbReference>
<reference evidence="2 3" key="1">
    <citation type="journal article" date="2019" name="J. Ind. Microbiol. Biotechnol.">
        <title>Paenibacillus amylolyticus 27C64 has a diverse set of carbohydrate-active enzymes and complete pectin deconstruction system.</title>
        <authorList>
            <person name="Keggi C."/>
            <person name="Doran-Peterson J."/>
        </authorList>
    </citation>
    <scope>NUCLEOTIDE SEQUENCE [LARGE SCALE GENOMIC DNA]</scope>
    <source>
        <strain evidence="2 3">27C64</strain>
    </source>
</reference>
<organism evidence="2 3">
    <name type="scientific">Paenibacillus amylolyticus</name>
    <dbReference type="NCBI Taxonomy" id="1451"/>
    <lineage>
        <taxon>Bacteria</taxon>
        <taxon>Bacillati</taxon>
        <taxon>Bacillota</taxon>
        <taxon>Bacilli</taxon>
        <taxon>Bacillales</taxon>
        <taxon>Paenibacillaceae</taxon>
        <taxon>Paenibacillus</taxon>
    </lineage>
</organism>
<gene>
    <name evidence="2" type="ORF">EC604_04340</name>
</gene>
<name>A0A5M9WNA3_PAEAM</name>
<comment type="caution">
    <text evidence="2">The sequence shown here is derived from an EMBL/GenBank/DDBJ whole genome shotgun (WGS) entry which is preliminary data.</text>
</comment>
<sequence>MIRFGGEDGMLRIQVHPDELDAKARLVQQCKLDLDRMVRELDKSLNMLQSEWSGVTQEKFFWDFMEVKHVFPTTLGMLDDIQKEFTFIAKNFRTIDGTGEVALYIPNELKPGFFTGAVDKAIGDTVTGLGETAEALIYNPLSTLGSLAYAMTIGKVVDAGRGLSFAWDAAWGTGTARSDIEQFVDEKKKQLDEDESGYVKGAMVGQALSYFIFGKALHSKDQHGSGGGGGGKKENGEGRGESERANKTHVLGAVNKFEDQIRKKPVEHGQFFDMDGKSVGETVVGTEKSINIMNQKDTAKDTIFTHNHPTNGPFSLEDIATAVDFDMAEIRAVSPNGTNLSMKRGVEGWKESSDNIGNIFANVQKELRSDPKAQEFFKAGNKDAVWDMLFTRVAEKIGGEYTKN</sequence>
<dbReference type="Proteomes" id="UP000323664">
    <property type="component" value="Unassembled WGS sequence"/>
</dbReference>
<evidence type="ECO:0000256" key="1">
    <source>
        <dbReference type="SAM" id="MobiDB-lite"/>
    </source>
</evidence>
<dbReference type="NCBIfam" id="TIGR03930">
    <property type="entry name" value="WXG100_ESAT6"/>
    <property type="match status" value="1"/>
</dbReference>
<accession>A0A5M9WNA3</accession>